<dbReference type="PROSITE" id="PS00041">
    <property type="entry name" value="HTH_ARAC_FAMILY_1"/>
    <property type="match status" value="1"/>
</dbReference>
<sequence>MQIKQFGIGKDLRELTDHHTALLPMACYQTEIRSHVQGYVPLHWHEEVQFVLIVKGEPPFYELQASCRLTEIWRNLIMNGLEPEYDQAEQLKSVRMKEMLDWIHAHYADKVTLEAIAAAGALSRSECCRYFKRMLKTTPMNYVTDYRLQKSKLMLRQSDLSVTEVAYLNGFSSTSNYIERFRQSAKTTPLAYRKRLKPE</sequence>
<dbReference type="Pfam" id="PF12833">
    <property type="entry name" value="HTH_18"/>
    <property type="match status" value="1"/>
</dbReference>
<evidence type="ECO:0000313" key="6">
    <source>
        <dbReference type="Proteomes" id="UP000029507"/>
    </source>
</evidence>
<protein>
    <recommendedName>
        <fullName evidence="4">HTH araC/xylS-type domain-containing protein</fullName>
    </recommendedName>
</protein>
<dbReference type="InterPro" id="IPR018060">
    <property type="entry name" value="HTH_AraC"/>
</dbReference>
<dbReference type="OrthoDB" id="9778008at2"/>
<dbReference type="PROSITE" id="PS01124">
    <property type="entry name" value="HTH_ARAC_FAMILY_2"/>
    <property type="match status" value="1"/>
</dbReference>
<dbReference type="HOGENOM" id="CLU_1371055_0_0_9"/>
<keyword evidence="3" id="KW-0804">Transcription</keyword>
<keyword evidence="1" id="KW-0805">Transcription regulation</keyword>
<evidence type="ECO:0000256" key="2">
    <source>
        <dbReference type="ARBA" id="ARBA00023125"/>
    </source>
</evidence>
<dbReference type="GO" id="GO:0043565">
    <property type="term" value="F:sequence-specific DNA binding"/>
    <property type="evidence" value="ECO:0007669"/>
    <property type="project" value="InterPro"/>
</dbReference>
<keyword evidence="6" id="KW-1185">Reference proteome</keyword>
<dbReference type="AlphaFoldDB" id="A0A089LTY9"/>
<evidence type="ECO:0000256" key="1">
    <source>
        <dbReference type="ARBA" id="ARBA00023015"/>
    </source>
</evidence>
<dbReference type="EMBL" id="CP009286">
    <property type="protein sequence ID" value="AIQ62698.1"/>
    <property type="molecule type" value="Genomic_DNA"/>
</dbReference>
<gene>
    <name evidence="5" type="ORF">PSTEL_05880</name>
</gene>
<feature type="domain" description="HTH araC/xylS-type" evidence="4">
    <location>
        <begin position="97"/>
        <end position="195"/>
    </location>
</feature>
<evidence type="ECO:0000313" key="5">
    <source>
        <dbReference type="EMBL" id="AIQ62698.1"/>
    </source>
</evidence>
<reference evidence="5 6" key="1">
    <citation type="submission" date="2014-08" db="EMBL/GenBank/DDBJ databases">
        <title>Comparative genomics of the Paenibacillus odorifer group.</title>
        <authorList>
            <person name="den Bakker H.C."/>
            <person name="Tsai Y.-C."/>
            <person name="Martin N."/>
            <person name="Korlach J."/>
            <person name="Wiedmann M."/>
        </authorList>
    </citation>
    <scope>NUCLEOTIDE SEQUENCE [LARGE SCALE GENOMIC DNA]</scope>
    <source>
        <strain evidence="5 6">DSM 14472</strain>
    </source>
</reference>
<keyword evidence="2" id="KW-0238">DNA-binding</keyword>
<dbReference type="InterPro" id="IPR009057">
    <property type="entry name" value="Homeodomain-like_sf"/>
</dbReference>
<dbReference type="RefSeq" id="WP_038694053.1">
    <property type="nucleotide sequence ID" value="NZ_CP009286.1"/>
</dbReference>
<dbReference type="InterPro" id="IPR018062">
    <property type="entry name" value="HTH_AraC-typ_CS"/>
</dbReference>
<accession>A0A089LTY9</accession>
<dbReference type="STRING" id="169760.PSTEL_05880"/>
<dbReference type="KEGG" id="pste:PSTEL_05880"/>
<dbReference type="Gene3D" id="1.10.10.60">
    <property type="entry name" value="Homeodomain-like"/>
    <property type="match status" value="2"/>
</dbReference>
<dbReference type="Proteomes" id="UP000029507">
    <property type="component" value="Chromosome"/>
</dbReference>
<dbReference type="SMART" id="SM00342">
    <property type="entry name" value="HTH_ARAC"/>
    <property type="match status" value="1"/>
</dbReference>
<dbReference type="PANTHER" id="PTHR43280">
    <property type="entry name" value="ARAC-FAMILY TRANSCRIPTIONAL REGULATOR"/>
    <property type="match status" value="1"/>
</dbReference>
<dbReference type="GO" id="GO:0003700">
    <property type="term" value="F:DNA-binding transcription factor activity"/>
    <property type="evidence" value="ECO:0007669"/>
    <property type="project" value="InterPro"/>
</dbReference>
<name>A0A089LTY9_9BACL</name>
<evidence type="ECO:0000259" key="4">
    <source>
        <dbReference type="PROSITE" id="PS01124"/>
    </source>
</evidence>
<organism evidence="5 6">
    <name type="scientific">Paenibacillus stellifer</name>
    <dbReference type="NCBI Taxonomy" id="169760"/>
    <lineage>
        <taxon>Bacteria</taxon>
        <taxon>Bacillati</taxon>
        <taxon>Bacillota</taxon>
        <taxon>Bacilli</taxon>
        <taxon>Bacillales</taxon>
        <taxon>Paenibacillaceae</taxon>
        <taxon>Paenibacillus</taxon>
    </lineage>
</organism>
<proteinExistence type="predicted"/>
<evidence type="ECO:0000256" key="3">
    <source>
        <dbReference type="ARBA" id="ARBA00023163"/>
    </source>
</evidence>
<dbReference type="PANTHER" id="PTHR43280:SF28">
    <property type="entry name" value="HTH-TYPE TRANSCRIPTIONAL ACTIVATOR RHAS"/>
    <property type="match status" value="1"/>
</dbReference>
<dbReference type="SUPFAM" id="SSF46689">
    <property type="entry name" value="Homeodomain-like"/>
    <property type="match status" value="2"/>
</dbReference>